<protein>
    <submittedName>
        <fullName evidence="1">Uncharacterized protein</fullName>
    </submittedName>
</protein>
<dbReference type="AlphaFoldDB" id="A0A444F4Q2"/>
<name>A0A444F4Q2_ENSVE</name>
<proteinExistence type="predicted"/>
<dbReference type="Proteomes" id="UP000290560">
    <property type="component" value="Unassembled WGS sequence"/>
</dbReference>
<sequence>MQSLPAQSTGASIKEEVTPALLPPWKGLRWGPLREEGMDTKEGGRNRVLLDEEPRHLPSKWMCWKEEEGGVRWE</sequence>
<evidence type="ECO:0000313" key="1">
    <source>
        <dbReference type="EMBL" id="RZR72546.1"/>
    </source>
</evidence>
<gene>
    <name evidence="1" type="ORF">BHM03_00014484</name>
</gene>
<organism evidence="1">
    <name type="scientific">Ensete ventricosum</name>
    <name type="common">Abyssinian banana</name>
    <name type="synonym">Musa ensete</name>
    <dbReference type="NCBI Taxonomy" id="4639"/>
    <lineage>
        <taxon>Eukaryota</taxon>
        <taxon>Viridiplantae</taxon>
        <taxon>Streptophyta</taxon>
        <taxon>Embryophyta</taxon>
        <taxon>Tracheophyta</taxon>
        <taxon>Spermatophyta</taxon>
        <taxon>Magnoliopsida</taxon>
        <taxon>Liliopsida</taxon>
        <taxon>Zingiberales</taxon>
        <taxon>Musaceae</taxon>
        <taxon>Ensete</taxon>
    </lineage>
</organism>
<accession>A0A444F4Q2</accession>
<dbReference type="EMBL" id="KV875709">
    <property type="protein sequence ID" value="RZR72546.1"/>
    <property type="molecule type" value="Genomic_DNA"/>
</dbReference>
<reference evidence="1" key="1">
    <citation type="journal article" date="2018" name="Data Brief">
        <title>Genome sequence data from 17 accessions of Ensete ventricosum, a staple food crop for millions in Ethiopia.</title>
        <authorList>
            <person name="Yemataw Z."/>
            <person name="Muzemil S."/>
            <person name="Ambachew D."/>
            <person name="Tripathi L."/>
            <person name="Tesfaye K."/>
            <person name="Chala A."/>
            <person name="Farbos A."/>
            <person name="O'Neill P."/>
            <person name="Moore K."/>
            <person name="Grant M."/>
            <person name="Studholme D.J."/>
        </authorList>
    </citation>
    <scope>NUCLEOTIDE SEQUENCE [LARGE SCALE GENOMIC DNA]</scope>
    <source>
        <tissue evidence="1">Leaf</tissue>
    </source>
</reference>